<feature type="compositionally biased region" description="Low complexity" evidence="1">
    <location>
        <begin position="138"/>
        <end position="150"/>
    </location>
</feature>
<sequence length="438" mass="46730">MVSCSLRLTWKRSPNHVSSTVPCEGITPLAAVANLYPEGDKLSRNRMPRRAHKETGGSDDLEEPLPASRLLSGSRAGGQAQDKAEPGGQGLGPGSGVRDTPPLPSHRDTPPPSGGRAGPFSTPPEQRRHQKRLKIQPLEGSGSPSLRGLGSVVTGHAAARLTCPCRAGGQECPSRQRDTSGRFAKCWAVPGPRAPLRWSVSWHGQGHRITPWAVCSRPRAEGRGPLCGEVGFLEQEEPSREGWAPSESASERLLHRPGREPELWTWLVRRGTFPGSRAPPCGSSRVSSTAPRAHPLEVVRREGVPERGLHRPSSASHQRPLPGCALAAAGQQGLGGDPGPARGLPLNSEPNKPCPMGFPPNAFPVPCKEAPGPLDSREDCESPSRPLRRVEENEVRTPYPGWEPSTQGGNPLPRRGCGEDATPPPCAQRRSPGGPLGR</sequence>
<feature type="region of interest" description="Disordered" evidence="1">
    <location>
        <begin position="40"/>
        <end position="150"/>
    </location>
</feature>
<feature type="region of interest" description="Disordered" evidence="1">
    <location>
        <begin position="275"/>
        <end position="438"/>
    </location>
</feature>
<feature type="non-terminal residue" evidence="2">
    <location>
        <position position="1"/>
    </location>
</feature>
<accession>A0ABN8Y7Z2</accession>
<dbReference type="EMBL" id="OX459950">
    <property type="protein sequence ID" value="CAI9156573.1"/>
    <property type="molecule type" value="Genomic_DNA"/>
</dbReference>
<protein>
    <submittedName>
        <fullName evidence="2">Uncharacterized protein</fullName>
    </submittedName>
</protein>
<gene>
    <name evidence="2" type="ORF">MRATA1EN1_LOCUS5535</name>
</gene>
<proteinExistence type="predicted"/>
<evidence type="ECO:0000256" key="1">
    <source>
        <dbReference type="SAM" id="MobiDB-lite"/>
    </source>
</evidence>
<feature type="compositionally biased region" description="Low complexity" evidence="1">
    <location>
        <begin position="320"/>
        <end position="331"/>
    </location>
</feature>
<reference evidence="2" key="1">
    <citation type="submission" date="2023-04" db="EMBL/GenBank/DDBJ databases">
        <authorList>
            <consortium name="ELIXIR-Norway"/>
        </authorList>
    </citation>
    <scope>NUCLEOTIDE SEQUENCE [LARGE SCALE GENOMIC DNA]</scope>
</reference>
<feature type="compositionally biased region" description="Basic and acidic residues" evidence="1">
    <location>
        <begin position="294"/>
        <end position="309"/>
    </location>
</feature>
<dbReference type="Proteomes" id="UP001176941">
    <property type="component" value="Chromosome 14"/>
</dbReference>
<evidence type="ECO:0000313" key="2">
    <source>
        <dbReference type="EMBL" id="CAI9156573.1"/>
    </source>
</evidence>
<feature type="compositionally biased region" description="Pro residues" evidence="1">
    <location>
        <begin position="352"/>
        <end position="363"/>
    </location>
</feature>
<feature type="compositionally biased region" description="Basic and acidic residues" evidence="1">
    <location>
        <begin position="375"/>
        <end position="395"/>
    </location>
</feature>
<name>A0ABN8Y7Z2_RANTA</name>
<organism evidence="2 3">
    <name type="scientific">Rangifer tarandus platyrhynchus</name>
    <name type="common">Svalbard reindeer</name>
    <dbReference type="NCBI Taxonomy" id="3082113"/>
    <lineage>
        <taxon>Eukaryota</taxon>
        <taxon>Metazoa</taxon>
        <taxon>Chordata</taxon>
        <taxon>Craniata</taxon>
        <taxon>Vertebrata</taxon>
        <taxon>Euteleostomi</taxon>
        <taxon>Mammalia</taxon>
        <taxon>Eutheria</taxon>
        <taxon>Laurasiatheria</taxon>
        <taxon>Artiodactyla</taxon>
        <taxon>Ruminantia</taxon>
        <taxon>Pecora</taxon>
        <taxon>Cervidae</taxon>
        <taxon>Odocoileinae</taxon>
        <taxon>Rangifer</taxon>
    </lineage>
</organism>
<evidence type="ECO:0000313" key="3">
    <source>
        <dbReference type="Proteomes" id="UP001176941"/>
    </source>
</evidence>
<keyword evidence="3" id="KW-1185">Reference proteome</keyword>